<feature type="compositionally biased region" description="Basic and acidic residues" evidence="1">
    <location>
        <begin position="18"/>
        <end position="49"/>
    </location>
</feature>
<dbReference type="Proteomes" id="UP001148838">
    <property type="component" value="Unassembled WGS sequence"/>
</dbReference>
<proteinExistence type="predicted"/>
<evidence type="ECO:0000256" key="1">
    <source>
        <dbReference type="SAM" id="MobiDB-lite"/>
    </source>
</evidence>
<feature type="compositionally biased region" description="Basic and acidic residues" evidence="1">
    <location>
        <begin position="56"/>
        <end position="72"/>
    </location>
</feature>
<gene>
    <name evidence="2" type="ORF">ANN_16106</name>
</gene>
<dbReference type="EMBL" id="JAJSOF020000027">
    <property type="protein sequence ID" value="KAJ4433794.1"/>
    <property type="molecule type" value="Genomic_DNA"/>
</dbReference>
<name>A0ABQ8SI23_PERAM</name>
<keyword evidence="3" id="KW-1185">Reference proteome</keyword>
<organism evidence="2 3">
    <name type="scientific">Periplaneta americana</name>
    <name type="common">American cockroach</name>
    <name type="synonym">Blatta americana</name>
    <dbReference type="NCBI Taxonomy" id="6978"/>
    <lineage>
        <taxon>Eukaryota</taxon>
        <taxon>Metazoa</taxon>
        <taxon>Ecdysozoa</taxon>
        <taxon>Arthropoda</taxon>
        <taxon>Hexapoda</taxon>
        <taxon>Insecta</taxon>
        <taxon>Pterygota</taxon>
        <taxon>Neoptera</taxon>
        <taxon>Polyneoptera</taxon>
        <taxon>Dictyoptera</taxon>
        <taxon>Blattodea</taxon>
        <taxon>Blattoidea</taxon>
        <taxon>Blattidae</taxon>
        <taxon>Blattinae</taxon>
        <taxon>Periplaneta</taxon>
    </lineage>
</organism>
<comment type="caution">
    <text evidence="2">The sequence shown here is derived from an EMBL/GenBank/DDBJ whole genome shotgun (WGS) entry which is preliminary data.</text>
</comment>
<sequence>MAGLCEGGNEPPGSLKTSNRESITRPTEDGARVEETSRERRGARRERSAAKLTGGDGRKGNDGKLGRSREGEIKQLRLRGEIQRSFEKRHPLGICRLFAKS</sequence>
<evidence type="ECO:0000313" key="3">
    <source>
        <dbReference type="Proteomes" id="UP001148838"/>
    </source>
</evidence>
<accession>A0ABQ8SI23</accession>
<reference evidence="2 3" key="1">
    <citation type="journal article" date="2022" name="Allergy">
        <title>Genome assembly and annotation of Periplaneta americana reveal a comprehensive cockroach allergen profile.</title>
        <authorList>
            <person name="Wang L."/>
            <person name="Xiong Q."/>
            <person name="Saelim N."/>
            <person name="Wang L."/>
            <person name="Nong W."/>
            <person name="Wan A.T."/>
            <person name="Shi M."/>
            <person name="Liu X."/>
            <person name="Cao Q."/>
            <person name="Hui J.H.L."/>
            <person name="Sookrung N."/>
            <person name="Leung T.F."/>
            <person name="Tungtrongchitr A."/>
            <person name="Tsui S.K.W."/>
        </authorList>
    </citation>
    <scope>NUCLEOTIDE SEQUENCE [LARGE SCALE GENOMIC DNA]</scope>
    <source>
        <strain evidence="2">PWHHKU_190912</strain>
    </source>
</reference>
<protein>
    <submittedName>
        <fullName evidence="2">Uncharacterized protein</fullName>
    </submittedName>
</protein>
<feature type="region of interest" description="Disordered" evidence="1">
    <location>
        <begin position="1"/>
        <end position="72"/>
    </location>
</feature>
<evidence type="ECO:0000313" key="2">
    <source>
        <dbReference type="EMBL" id="KAJ4433794.1"/>
    </source>
</evidence>